<dbReference type="EMBL" id="FOKQ01000021">
    <property type="protein sequence ID" value="SFC80873.1"/>
    <property type="molecule type" value="Genomic_DNA"/>
</dbReference>
<dbReference type="CDD" id="cd00063">
    <property type="entry name" value="FN3"/>
    <property type="match status" value="1"/>
</dbReference>
<evidence type="ECO:0000313" key="2">
    <source>
        <dbReference type="Proteomes" id="UP000182192"/>
    </source>
</evidence>
<evidence type="ECO:0008006" key="3">
    <source>
        <dbReference type="Google" id="ProtNLM"/>
    </source>
</evidence>
<evidence type="ECO:0000313" key="1">
    <source>
        <dbReference type="EMBL" id="SFC80873.1"/>
    </source>
</evidence>
<sequence length="273" mass="30232">MLAHFFVDKMMKVAMAAAIASNTSSGMPKQQKVKDLNASAVSVSCIKADWDAEDGKDYELTVAPTDEDTGYVENICIRFEGNSKSYITGLREGSEYEITIKELDERGEPIDNTASKKLCSTESVEVIWNFEHEDGWTNCFAYEHAGGLTLDPSWSAIQGCIPDPITGTGIMRDEYGDYCCAMGTEYGYCGDRFLVTLNNGVQFTTKICDSKGDLAYHPFGDGGKCVIEFIHADGCLPSCVQFTGNYGSYYWDGLIFDNIRSIQKINYGEKVEY</sequence>
<dbReference type="Proteomes" id="UP000182192">
    <property type="component" value="Unassembled WGS sequence"/>
</dbReference>
<name>A0A1I1MDY8_RUMAL</name>
<gene>
    <name evidence="1" type="ORF">SAMN02910406_02431</name>
</gene>
<accession>A0A1I1MDY8</accession>
<dbReference type="InterPro" id="IPR003961">
    <property type="entry name" value="FN3_dom"/>
</dbReference>
<proteinExistence type="predicted"/>
<dbReference type="InterPro" id="IPR013783">
    <property type="entry name" value="Ig-like_fold"/>
</dbReference>
<reference evidence="1 2" key="1">
    <citation type="submission" date="2016-10" db="EMBL/GenBank/DDBJ databases">
        <authorList>
            <person name="de Groot N.N."/>
        </authorList>
    </citation>
    <scope>NUCLEOTIDE SEQUENCE [LARGE SCALE GENOMIC DNA]</scope>
    <source>
        <strain evidence="1 2">AR67</strain>
    </source>
</reference>
<protein>
    <recommendedName>
        <fullName evidence="3">Fibronectin type-III domain-containing protein</fullName>
    </recommendedName>
</protein>
<dbReference type="RefSeq" id="WP_242940842.1">
    <property type="nucleotide sequence ID" value="NZ_FOKQ01000021.1"/>
</dbReference>
<dbReference type="Gene3D" id="2.60.40.10">
    <property type="entry name" value="Immunoglobulins"/>
    <property type="match status" value="1"/>
</dbReference>
<organism evidence="1 2">
    <name type="scientific">Ruminococcus albus</name>
    <dbReference type="NCBI Taxonomy" id="1264"/>
    <lineage>
        <taxon>Bacteria</taxon>
        <taxon>Bacillati</taxon>
        <taxon>Bacillota</taxon>
        <taxon>Clostridia</taxon>
        <taxon>Eubacteriales</taxon>
        <taxon>Oscillospiraceae</taxon>
        <taxon>Ruminococcus</taxon>
    </lineage>
</organism>
<dbReference type="AlphaFoldDB" id="A0A1I1MDY8"/>